<dbReference type="SMART" id="SM00060">
    <property type="entry name" value="FN3"/>
    <property type="match status" value="2"/>
</dbReference>
<keyword evidence="2" id="KW-0624">Polysaccharide degradation</keyword>
<dbReference type="AlphaFoldDB" id="A0A3A5M213"/>
<comment type="caution">
    <text evidence="4">The sequence shown here is derived from an EMBL/GenBank/DDBJ whole genome shotgun (WGS) entry which is preliminary data.</text>
</comment>
<dbReference type="GO" id="GO:0016798">
    <property type="term" value="F:hydrolase activity, acting on glycosyl bonds"/>
    <property type="evidence" value="ECO:0007669"/>
    <property type="project" value="UniProtKB-KW"/>
</dbReference>
<feature type="domain" description="Fibronectin type-III" evidence="3">
    <location>
        <begin position="298"/>
        <end position="393"/>
    </location>
</feature>
<dbReference type="InterPro" id="IPR059177">
    <property type="entry name" value="GH29D-like_dom"/>
</dbReference>
<dbReference type="Gene3D" id="2.60.40.10">
    <property type="entry name" value="Immunoglobulins"/>
    <property type="match status" value="1"/>
</dbReference>
<dbReference type="GO" id="GO:0000272">
    <property type="term" value="P:polysaccharide catabolic process"/>
    <property type="evidence" value="ECO:0007669"/>
    <property type="project" value="UniProtKB-KW"/>
</dbReference>
<dbReference type="Pfam" id="PF13290">
    <property type="entry name" value="CHB_HEX_C_1"/>
    <property type="match status" value="1"/>
</dbReference>
<accession>A0A3A5M213</accession>
<evidence type="ECO:0000259" key="3">
    <source>
        <dbReference type="PROSITE" id="PS50853"/>
    </source>
</evidence>
<name>A0A3A5M213_9MICC</name>
<keyword evidence="5" id="KW-1185">Reference proteome</keyword>
<reference evidence="4 5" key="1">
    <citation type="submission" date="2018-09" db="EMBL/GenBank/DDBJ databases">
        <title>Novel species of Arthrobacter.</title>
        <authorList>
            <person name="Liu Q."/>
            <person name="Xin Y.-H."/>
        </authorList>
    </citation>
    <scope>NUCLEOTIDE SEQUENCE [LARGE SCALE GENOMIC DNA]</scope>
    <source>
        <strain evidence="4 5">Hz2</strain>
    </source>
</reference>
<proteinExistence type="predicted"/>
<keyword evidence="2" id="KW-0119">Carbohydrate metabolism</keyword>
<evidence type="ECO:0000313" key="4">
    <source>
        <dbReference type="EMBL" id="RJT74348.1"/>
    </source>
</evidence>
<keyword evidence="1" id="KW-0378">Hydrolase</keyword>
<evidence type="ECO:0000313" key="5">
    <source>
        <dbReference type="Proteomes" id="UP000272560"/>
    </source>
</evidence>
<organism evidence="4 5">
    <name type="scientific">Arthrobacter cheniae</name>
    <dbReference type="NCBI Taxonomy" id="1258888"/>
    <lineage>
        <taxon>Bacteria</taxon>
        <taxon>Bacillati</taxon>
        <taxon>Actinomycetota</taxon>
        <taxon>Actinomycetes</taxon>
        <taxon>Micrococcales</taxon>
        <taxon>Micrococcaceae</taxon>
        <taxon>Arthrobacter</taxon>
    </lineage>
</organism>
<dbReference type="InterPro" id="IPR036116">
    <property type="entry name" value="FN3_sf"/>
</dbReference>
<dbReference type="InterPro" id="IPR013783">
    <property type="entry name" value="Ig-like_fold"/>
</dbReference>
<keyword evidence="1" id="KW-0326">Glycosidase</keyword>
<sequence length="695" mass="70412">MTMREPLAHAMRLSEVVMKSALHEPGQSKSRGQAFGRTAMVATVSAVLGATSLLAVPAANAAVPAFPDNVVVFPDRDFVTIEGYQDHIGETATVTVNRGTQVVGSAVGTVAEGDVAFEINHPGGVCWGAGTGLNVTPDIQKGDKVSIKFADGASGDTTTSTGTATTHAALSGNIVTVEGTYGSDVITGQAEVRIVNPDLTAEVGRRDVRAVAGGLTPAPKGGYSSNLEMADGKFTATFEFTELKAAQIAAATQVERFMSWQVEDGDANRQGLTISEFGELGGPGMGGCPAGPGDVAPPKSSYSVTRSADKTKLAVKWTPADTVPGTPAVTNYNVEALKSDGTLVGARVGATATGATLTVDPSVASYDVEVRSMAGAKMGDPFEQAPTTGTGELPADQTAPNLTIDPAASGDTAETAVEASSVTLGSESAADVYFTTDGSEAVLGDLPGDTAQLYKSPIAITALTEIHAVAIDRAGNISKQAIGFYKPAGAQVLNAPTSLAATAGIGQVSLKWVAPSGSSTPVTGYQVEASTVNADGTTAVLPTQPAVTTDTNQVISGLAPNTKHSFTVKALYGTSSSDPSAAATATTPVASAKVTITSGRWKNADTRIQGTTDQPALTSSVVRFYRKSADGTYSTVYAGPAALVAAVAPATGSTFDGRFRSTALTGTTNPGQIVAKLFDGSGKELGVSAPFTLGS</sequence>
<dbReference type="SUPFAM" id="SSF49265">
    <property type="entry name" value="Fibronectin type III"/>
    <property type="match status" value="1"/>
</dbReference>
<protein>
    <recommendedName>
        <fullName evidence="3">Fibronectin type-III domain-containing protein</fullName>
    </recommendedName>
</protein>
<dbReference type="PROSITE" id="PS50853">
    <property type="entry name" value="FN3"/>
    <property type="match status" value="2"/>
</dbReference>
<gene>
    <name evidence="4" type="ORF">D6T63_18695</name>
</gene>
<dbReference type="InterPro" id="IPR003961">
    <property type="entry name" value="FN3_dom"/>
</dbReference>
<dbReference type="Pfam" id="PF00041">
    <property type="entry name" value="fn3"/>
    <property type="match status" value="1"/>
</dbReference>
<feature type="domain" description="Fibronectin type-III" evidence="3">
    <location>
        <begin position="495"/>
        <end position="590"/>
    </location>
</feature>
<evidence type="ECO:0000256" key="1">
    <source>
        <dbReference type="ARBA" id="ARBA00023295"/>
    </source>
</evidence>
<dbReference type="Proteomes" id="UP000272560">
    <property type="component" value="Unassembled WGS sequence"/>
</dbReference>
<dbReference type="CDD" id="cd00063">
    <property type="entry name" value="FN3"/>
    <property type="match status" value="1"/>
</dbReference>
<dbReference type="EMBL" id="QZVT01000022">
    <property type="protein sequence ID" value="RJT74348.1"/>
    <property type="molecule type" value="Genomic_DNA"/>
</dbReference>
<evidence type="ECO:0000256" key="2">
    <source>
        <dbReference type="ARBA" id="ARBA00023326"/>
    </source>
</evidence>